<evidence type="ECO:0000313" key="2">
    <source>
        <dbReference type="Proteomes" id="UP000824120"/>
    </source>
</evidence>
<accession>A0A9J5WXR6</accession>
<name>A0A9J5WXR6_SOLCO</name>
<comment type="caution">
    <text evidence="1">The sequence shown here is derived from an EMBL/GenBank/DDBJ whole genome shotgun (WGS) entry which is preliminary data.</text>
</comment>
<organism evidence="1 2">
    <name type="scientific">Solanum commersonii</name>
    <name type="common">Commerson's wild potato</name>
    <name type="synonym">Commerson's nightshade</name>
    <dbReference type="NCBI Taxonomy" id="4109"/>
    <lineage>
        <taxon>Eukaryota</taxon>
        <taxon>Viridiplantae</taxon>
        <taxon>Streptophyta</taxon>
        <taxon>Embryophyta</taxon>
        <taxon>Tracheophyta</taxon>
        <taxon>Spermatophyta</taxon>
        <taxon>Magnoliopsida</taxon>
        <taxon>eudicotyledons</taxon>
        <taxon>Gunneridae</taxon>
        <taxon>Pentapetalae</taxon>
        <taxon>asterids</taxon>
        <taxon>lamiids</taxon>
        <taxon>Solanales</taxon>
        <taxon>Solanaceae</taxon>
        <taxon>Solanoideae</taxon>
        <taxon>Solaneae</taxon>
        <taxon>Solanum</taxon>
    </lineage>
</organism>
<dbReference type="EMBL" id="JACXVP010000010">
    <property type="protein sequence ID" value="KAG5580151.1"/>
    <property type="molecule type" value="Genomic_DNA"/>
</dbReference>
<protein>
    <submittedName>
        <fullName evidence="1">Uncharacterized protein</fullName>
    </submittedName>
</protein>
<reference evidence="1 2" key="1">
    <citation type="submission" date="2020-09" db="EMBL/GenBank/DDBJ databases">
        <title>De no assembly of potato wild relative species, Solanum commersonii.</title>
        <authorList>
            <person name="Cho K."/>
        </authorList>
    </citation>
    <scope>NUCLEOTIDE SEQUENCE [LARGE SCALE GENOMIC DNA]</scope>
    <source>
        <strain evidence="1">LZ3.2</strain>
        <tissue evidence="1">Leaf</tissue>
    </source>
</reference>
<evidence type="ECO:0000313" key="1">
    <source>
        <dbReference type="EMBL" id="KAG5580151.1"/>
    </source>
</evidence>
<keyword evidence="2" id="KW-1185">Reference proteome</keyword>
<gene>
    <name evidence="1" type="ORF">H5410_050778</name>
</gene>
<sequence>MMNIYFITPELYLLSGLLQYEQFIGSTPKIFIFSFVGSFALNALHMRNDTLKGIVFCQSSLIIDLSAHDFRNQGSRRPTGEHNISEPNIHDWVQIGGYERTIIEKTTRKQSAPSTDMPPPRYWHTKMASLFGYVNDSFYDRQLEQKKVKMDVDFLQDAGR</sequence>
<proteinExistence type="predicted"/>
<dbReference type="Proteomes" id="UP000824120">
    <property type="component" value="Chromosome 10"/>
</dbReference>
<dbReference type="AlphaFoldDB" id="A0A9J5WXR6"/>